<evidence type="ECO:0000256" key="14">
    <source>
        <dbReference type="ARBA" id="ARBA00044632"/>
    </source>
</evidence>
<dbReference type="SUPFAM" id="SSF81624">
    <property type="entry name" value="N-terminal domain of MutM-like DNA repair proteins"/>
    <property type="match status" value="1"/>
</dbReference>
<dbReference type="InterPro" id="IPR015887">
    <property type="entry name" value="DNA_glyclase_Znf_dom_DNA_BS"/>
</dbReference>
<dbReference type="Proteomes" id="UP001193680">
    <property type="component" value="Unassembled WGS sequence"/>
</dbReference>
<feature type="transmembrane region" description="Helical" evidence="16">
    <location>
        <begin position="59"/>
        <end position="82"/>
    </location>
</feature>
<dbReference type="GO" id="GO:0008534">
    <property type="term" value="F:oxidized purine nucleobase lesion DNA N-glycosylase activity"/>
    <property type="evidence" value="ECO:0007669"/>
    <property type="project" value="UniProtKB-EC"/>
</dbReference>
<dbReference type="EC" id="4.2.99.18" evidence="15"/>
<evidence type="ECO:0000256" key="6">
    <source>
        <dbReference type="ARBA" id="ARBA00022771"/>
    </source>
</evidence>
<dbReference type="Pfam" id="PF06827">
    <property type="entry name" value="zf-FPG_IleRS"/>
    <property type="match status" value="1"/>
</dbReference>
<dbReference type="InterPro" id="IPR000214">
    <property type="entry name" value="Znf_DNA_glyclase/AP_lyase"/>
</dbReference>
<keyword evidence="7 15" id="KW-0378">Hydrolase</keyword>
<feature type="active site" description="Schiff-base intermediate with DNA" evidence="15">
    <location>
        <position position="2"/>
    </location>
</feature>
<protein>
    <recommendedName>
        <fullName evidence="15">Formamidopyrimidine-DNA glycosylase</fullName>
        <shortName evidence="15">Fapy-DNA glycosylase</shortName>
        <ecNumber evidence="15">3.2.2.23</ecNumber>
    </recommendedName>
    <alternativeName>
        <fullName evidence="15">DNA-(apurinic or apyrimidinic site) lyase MutM</fullName>
        <shortName evidence="15">AP lyase MutM</shortName>
        <ecNumber evidence="15">4.2.99.18</ecNumber>
    </alternativeName>
</protein>
<proteinExistence type="inferred from homology"/>
<dbReference type="RefSeq" id="WP_185977742.1">
    <property type="nucleotide sequence ID" value="NZ_JACBGI020000005.1"/>
</dbReference>
<keyword evidence="16" id="KW-1133">Transmembrane helix</keyword>
<feature type="active site" description="Proton donor; for beta-elimination activity" evidence="15">
    <location>
        <position position="58"/>
    </location>
</feature>
<gene>
    <name evidence="15 19" type="primary">mutM</name>
    <name evidence="15" type="synonym">fpg</name>
    <name evidence="19" type="ORF">H8792_004510</name>
</gene>
<evidence type="ECO:0000256" key="5">
    <source>
        <dbReference type="ARBA" id="ARBA00022763"/>
    </source>
</evidence>
<comment type="catalytic activity">
    <reaction evidence="1 15">
        <text>Hydrolysis of DNA containing ring-opened 7-methylguanine residues, releasing 2,6-diamino-4-hydroxy-5-(N-methyl)formamidopyrimidine.</text>
        <dbReference type="EC" id="3.2.2.23"/>
    </reaction>
</comment>
<evidence type="ECO:0000313" key="19">
    <source>
        <dbReference type="EMBL" id="MBF6057596.1"/>
    </source>
</evidence>
<evidence type="ECO:0000259" key="18">
    <source>
        <dbReference type="PROSITE" id="PS51068"/>
    </source>
</evidence>
<evidence type="ECO:0000259" key="17">
    <source>
        <dbReference type="PROSITE" id="PS51066"/>
    </source>
</evidence>
<dbReference type="EMBL" id="JACBGI020000005">
    <property type="protein sequence ID" value="MBF6057596.1"/>
    <property type="molecule type" value="Genomic_DNA"/>
</dbReference>
<dbReference type="EC" id="3.2.2.23" evidence="15"/>
<evidence type="ECO:0000256" key="1">
    <source>
        <dbReference type="ARBA" id="ARBA00001668"/>
    </source>
</evidence>
<dbReference type="SMART" id="SM01232">
    <property type="entry name" value="H2TH"/>
    <property type="match status" value="1"/>
</dbReference>
<dbReference type="PROSITE" id="PS51066">
    <property type="entry name" value="ZF_FPG_2"/>
    <property type="match status" value="1"/>
</dbReference>
<keyword evidence="6 15" id="KW-0863">Zinc-finger</keyword>
<evidence type="ECO:0000256" key="12">
    <source>
        <dbReference type="ARBA" id="ARBA00023268"/>
    </source>
</evidence>
<dbReference type="InterPro" id="IPR015886">
    <property type="entry name" value="H2TH_FPG"/>
</dbReference>
<dbReference type="GO" id="GO:0140078">
    <property type="term" value="F:class I DNA-(apurinic or apyrimidinic site) endonuclease activity"/>
    <property type="evidence" value="ECO:0007669"/>
    <property type="project" value="UniProtKB-EC"/>
</dbReference>
<dbReference type="Gene3D" id="1.10.8.50">
    <property type="match status" value="1"/>
</dbReference>
<dbReference type="PANTHER" id="PTHR22993:SF9">
    <property type="entry name" value="FORMAMIDOPYRIMIDINE-DNA GLYCOSYLASE"/>
    <property type="match status" value="1"/>
</dbReference>
<comment type="function">
    <text evidence="15">Involved in base excision repair of DNA damaged by oxidation or by mutagenic agents. Acts as DNA glycosylase that recognizes and removes damaged bases. Has a preference for oxidized purines, such as 7,8-dihydro-8-oxoguanine (8-oxoG). Has AP (apurinic/apyrimidinic) lyase activity and introduces nicks in the DNA strand. Cleaves the DNA backbone by beta-delta elimination to generate a single-strand break at the site of the removed base with both 3'- and 5'-phosphates.</text>
</comment>
<dbReference type="NCBIfam" id="TIGR00577">
    <property type="entry name" value="fpg"/>
    <property type="match status" value="1"/>
</dbReference>
<sequence>MPELPEVETTRRGIEPACENALIQQVVLRAPKLRWEIEPGLPQILAGQKILKAGRRGKYLLLYTPVGILLIHLGMSGTLRVLDHATPAKKHDHVDILLASGKLLRLNDPRRFGAVLWHPVEKGDIDQHPLLGKLAPEPLSEAFNADYFYQKIHSRRVAIKSLVMTSEIVVGAGNIYANESLFLSGIHPQTPGNQLSKAQCATLVENIKKVLEKAIRQGGTTLKDFMSPDGKPGYFVQELNVYGREGEACPHCGTPIEKVIINQRASFFCPQCQN</sequence>
<feature type="active site" description="Proton donor" evidence="15">
    <location>
        <position position="3"/>
    </location>
</feature>
<keyword evidence="8 15" id="KW-0862">Zinc</keyword>
<evidence type="ECO:0000256" key="8">
    <source>
        <dbReference type="ARBA" id="ARBA00022833"/>
    </source>
</evidence>
<keyword evidence="20" id="KW-1185">Reference proteome</keyword>
<keyword evidence="4 15" id="KW-0479">Metal-binding</keyword>
<feature type="binding site" evidence="15">
    <location>
        <position position="91"/>
    </location>
    <ligand>
        <name>DNA</name>
        <dbReference type="ChEBI" id="CHEBI:16991"/>
    </ligand>
</feature>
<dbReference type="InterPro" id="IPR010663">
    <property type="entry name" value="Znf_FPG/IleRS"/>
</dbReference>
<name>A0ABS0BUT1_9GAMM</name>
<evidence type="ECO:0000256" key="10">
    <source>
        <dbReference type="ARBA" id="ARBA00023204"/>
    </source>
</evidence>
<comment type="catalytic activity">
    <reaction evidence="14 15">
        <text>2'-deoxyribonucleotide-(2'-deoxyribose 5'-phosphate)-2'-deoxyribonucleotide-DNA = a 3'-end 2'-deoxyribonucleotide-(2,3-dehydro-2,3-deoxyribose 5'-phosphate)-DNA + a 5'-end 5'-phospho-2'-deoxyribonucleoside-DNA + H(+)</text>
        <dbReference type="Rhea" id="RHEA:66592"/>
        <dbReference type="Rhea" id="RHEA-COMP:13180"/>
        <dbReference type="Rhea" id="RHEA-COMP:16897"/>
        <dbReference type="Rhea" id="RHEA-COMP:17067"/>
        <dbReference type="ChEBI" id="CHEBI:15378"/>
        <dbReference type="ChEBI" id="CHEBI:136412"/>
        <dbReference type="ChEBI" id="CHEBI:157695"/>
        <dbReference type="ChEBI" id="CHEBI:167181"/>
        <dbReference type="EC" id="4.2.99.18"/>
    </reaction>
</comment>
<feature type="binding site" evidence="15">
    <location>
        <position position="110"/>
    </location>
    <ligand>
        <name>DNA</name>
        <dbReference type="ChEBI" id="CHEBI:16991"/>
    </ligand>
</feature>
<dbReference type="SMART" id="SM00898">
    <property type="entry name" value="Fapy_DNA_glyco"/>
    <property type="match status" value="1"/>
</dbReference>
<comment type="cofactor">
    <cofactor evidence="15">
        <name>Zn(2+)</name>
        <dbReference type="ChEBI" id="CHEBI:29105"/>
    </cofactor>
    <text evidence="15">Binds 1 zinc ion per subunit.</text>
</comment>
<feature type="domain" description="FPG-type" evidence="17">
    <location>
        <begin position="240"/>
        <end position="274"/>
    </location>
</feature>
<comment type="similarity">
    <text evidence="2 15">Belongs to the FPG family.</text>
</comment>
<dbReference type="CDD" id="cd08966">
    <property type="entry name" value="EcFpg-like_N"/>
    <property type="match status" value="1"/>
</dbReference>
<evidence type="ECO:0000256" key="7">
    <source>
        <dbReference type="ARBA" id="ARBA00022801"/>
    </source>
</evidence>
<evidence type="ECO:0000256" key="16">
    <source>
        <dbReference type="SAM" id="Phobius"/>
    </source>
</evidence>
<dbReference type="Pfam" id="PF06831">
    <property type="entry name" value="H2TH"/>
    <property type="match status" value="1"/>
</dbReference>
<dbReference type="NCBIfam" id="NF002211">
    <property type="entry name" value="PRK01103.1"/>
    <property type="match status" value="1"/>
</dbReference>
<dbReference type="SUPFAM" id="SSF57716">
    <property type="entry name" value="Glucocorticoid receptor-like (DNA-binding domain)"/>
    <property type="match status" value="1"/>
</dbReference>
<dbReference type="InterPro" id="IPR010979">
    <property type="entry name" value="Ribosomal_uS13-like_H2TH"/>
</dbReference>
<keyword evidence="10 15" id="KW-0234">DNA repair</keyword>
<evidence type="ECO:0000256" key="9">
    <source>
        <dbReference type="ARBA" id="ARBA00023125"/>
    </source>
</evidence>
<organism evidence="19 20">
    <name type="scientific">Thiomicrorhabdus heinhorstiae</name>
    <dbReference type="NCBI Taxonomy" id="2748010"/>
    <lineage>
        <taxon>Bacteria</taxon>
        <taxon>Pseudomonadati</taxon>
        <taxon>Pseudomonadota</taxon>
        <taxon>Gammaproteobacteria</taxon>
        <taxon>Thiotrichales</taxon>
        <taxon>Piscirickettsiaceae</taxon>
        <taxon>Thiomicrorhabdus</taxon>
    </lineage>
</organism>
<keyword evidence="12 15" id="KW-0511">Multifunctional enzyme</keyword>
<keyword evidence="9 15" id="KW-0238">DNA-binding</keyword>
<evidence type="ECO:0000256" key="15">
    <source>
        <dbReference type="HAMAP-Rule" id="MF_00103"/>
    </source>
</evidence>
<evidence type="ECO:0000256" key="4">
    <source>
        <dbReference type="ARBA" id="ARBA00022723"/>
    </source>
</evidence>
<reference evidence="19 20" key="1">
    <citation type="submission" date="2020-11" db="EMBL/GenBank/DDBJ databases">
        <title>Sulfur oxidizing isolate from Hospital Hole Sinkhole.</title>
        <authorList>
            <person name="Scott K.M."/>
        </authorList>
    </citation>
    <scope>NUCLEOTIDE SEQUENCE [LARGE SCALE GENOMIC DNA]</scope>
    <source>
        <strain evidence="19 20">HH1</strain>
    </source>
</reference>
<dbReference type="InterPro" id="IPR020629">
    <property type="entry name" value="FPG_Glyclase"/>
</dbReference>
<evidence type="ECO:0000256" key="3">
    <source>
        <dbReference type="ARBA" id="ARBA00011245"/>
    </source>
</evidence>
<feature type="binding site" evidence="15">
    <location>
        <position position="155"/>
    </location>
    <ligand>
        <name>DNA</name>
        <dbReference type="ChEBI" id="CHEBI:16991"/>
    </ligand>
</feature>
<feature type="active site" description="Proton donor; for delta-elimination activity" evidence="15">
    <location>
        <position position="264"/>
    </location>
</feature>
<keyword evidence="13 15" id="KW-0326">Glycosidase</keyword>
<evidence type="ECO:0000313" key="20">
    <source>
        <dbReference type="Proteomes" id="UP001193680"/>
    </source>
</evidence>
<dbReference type="Gene3D" id="3.20.190.10">
    <property type="entry name" value="MutM-like, N-terminal"/>
    <property type="match status" value="1"/>
</dbReference>
<evidence type="ECO:0000256" key="2">
    <source>
        <dbReference type="ARBA" id="ARBA00009409"/>
    </source>
</evidence>
<evidence type="ECO:0000256" key="11">
    <source>
        <dbReference type="ARBA" id="ARBA00023239"/>
    </source>
</evidence>
<accession>A0ABS0BUT1</accession>
<keyword evidence="5 15" id="KW-0227">DNA damage</keyword>
<dbReference type="PANTHER" id="PTHR22993">
    <property type="entry name" value="FORMAMIDOPYRIMIDINE-DNA GLYCOSYLASE"/>
    <property type="match status" value="1"/>
</dbReference>
<keyword evidence="16" id="KW-0472">Membrane</keyword>
<dbReference type="HAMAP" id="MF_00103">
    <property type="entry name" value="Fapy_DNA_glycosyl"/>
    <property type="match status" value="1"/>
</dbReference>
<dbReference type="SUPFAM" id="SSF46946">
    <property type="entry name" value="S13-like H2TH domain"/>
    <property type="match status" value="1"/>
</dbReference>
<dbReference type="Pfam" id="PF01149">
    <property type="entry name" value="Fapy_DNA_glyco"/>
    <property type="match status" value="1"/>
</dbReference>
<comment type="caution">
    <text evidence="19">The sequence shown here is derived from an EMBL/GenBank/DDBJ whole genome shotgun (WGS) entry which is preliminary data.</text>
</comment>
<evidence type="ECO:0000256" key="13">
    <source>
        <dbReference type="ARBA" id="ARBA00023295"/>
    </source>
</evidence>
<dbReference type="InterPro" id="IPR012319">
    <property type="entry name" value="FPG_cat"/>
</dbReference>
<keyword evidence="16" id="KW-0812">Transmembrane</keyword>
<dbReference type="PROSITE" id="PS51068">
    <property type="entry name" value="FPG_CAT"/>
    <property type="match status" value="1"/>
</dbReference>
<dbReference type="InterPro" id="IPR035937">
    <property type="entry name" value="FPG_N"/>
</dbReference>
<feature type="domain" description="Formamidopyrimidine-DNA glycosylase catalytic" evidence="18">
    <location>
        <begin position="2"/>
        <end position="113"/>
    </location>
</feature>
<keyword evidence="11 15" id="KW-0456">Lyase</keyword>
<comment type="subunit">
    <text evidence="3 15">Monomer.</text>
</comment>
<dbReference type="PROSITE" id="PS01242">
    <property type="entry name" value="ZF_FPG_1"/>
    <property type="match status" value="1"/>
</dbReference>